<dbReference type="EMBL" id="UINC01009130">
    <property type="protein sequence ID" value="SVA40983.1"/>
    <property type="molecule type" value="Genomic_DNA"/>
</dbReference>
<dbReference type="AlphaFoldDB" id="A0A381VNB1"/>
<dbReference type="Pfam" id="PF12680">
    <property type="entry name" value="SnoaL_2"/>
    <property type="match status" value="1"/>
</dbReference>
<protein>
    <recommendedName>
        <fullName evidence="1">SnoaL-like domain-containing protein</fullName>
    </recommendedName>
</protein>
<organism evidence="2">
    <name type="scientific">marine metagenome</name>
    <dbReference type="NCBI Taxonomy" id="408172"/>
    <lineage>
        <taxon>unclassified sequences</taxon>
        <taxon>metagenomes</taxon>
        <taxon>ecological metagenomes</taxon>
    </lineage>
</organism>
<reference evidence="2" key="1">
    <citation type="submission" date="2018-05" db="EMBL/GenBank/DDBJ databases">
        <authorList>
            <person name="Lanie J.A."/>
            <person name="Ng W.-L."/>
            <person name="Kazmierczak K.M."/>
            <person name="Andrzejewski T.M."/>
            <person name="Davidsen T.M."/>
            <person name="Wayne K.J."/>
            <person name="Tettelin H."/>
            <person name="Glass J.I."/>
            <person name="Rusch D."/>
            <person name="Podicherti R."/>
            <person name="Tsui H.-C.T."/>
            <person name="Winkler M.E."/>
        </authorList>
    </citation>
    <scope>NUCLEOTIDE SEQUENCE</scope>
</reference>
<accession>A0A381VNB1</accession>
<evidence type="ECO:0000313" key="2">
    <source>
        <dbReference type="EMBL" id="SVA40983.1"/>
    </source>
</evidence>
<feature type="domain" description="SnoaL-like" evidence="1">
    <location>
        <begin position="5"/>
        <end position="97"/>
    </location>
</feature>
<gene>
    <name evidence="2" type="ORF">METZ01_LOCUS93837</name>
</gene>
<dbReference type="SUPFAM" id="SSF54427">
    <property type="entry name" value="NTF2-like"/>
    <property type="match status" value="1"/>
</dbReference>
<sequence length="115" mass="12422">MSIIAAYNEAWRTGNLEALAEVIHDDFVFNPHVGGVTMSKSDLVGFAGNDLARSENDRILFENDEVGVAHSLVHFASGSTSEAVLSFLRFKDGKIISMETGATPLSDDYKLVGSE</sequence>
<dbReference type="InterPro" id="IPR032710">
    <property type="entry name" value="NTF2-like_dom_sf"/>
</dbReference>
<evidence type="ECO:0000259" key="1">
    <source>
        <dbReference type="Pfam" id="PF12680"/>
    </source>
</evidence>
<name>A0A381VNB1_9ZZZZ</name>
<proteinExistence type="predicted"/>
<dbReference type="InterPro" id="IPR037401">
    <property type="entry name" value="SnoaL-like"/>
</dbReference>
<dbReference type="Gene3D" id="3.10.450.50">
    <property type="match status" value="1"/>
</dbReference>